<dbReference type="InterPro" id="IPR007404">
    <property type="entry name" value="YdjM-like"/>
</dbReference>
<dbReference type="RefSeq" id="WP_115579543.1">
    <property type="nucleotide sequence ID" value="NZ_NXLX01000021.1"/>
</dbReference>
<feature type="transmembrane region" description="Helical" evidence="1">
    <location>
        <begin position="149"/>
        <end position="168"/>
    </location>
</feature>
<proteinExistence type="predicted"/>
<dbReference type="EMBL" id="NXLX01000021">
    <property type="protein sequence ID" value="RDU72360.1"/>
    <property type="molecule type" value="Genomic_DNA"/>
</dbReference>
<name>A0A3D8J554_9HELI</name>
<evidence type="ECO:0000313" key="2">
    <source>
        <dbReference type="EMBL" id="RDU72360.1"/>
    </source>
</evidence>
<reference evidence="2 3" key="1">
    <citation type="submission" date="2018-04" db="EMBL/GenBank/DDBJ databases">
        <title>Novel Campyloabacter and Helicobacter Species and Strains.</title>
        <authorList>
            <person name="Mannion A.J."/>
            <person name="Shen Z."/>
            <person name="Fox J.G."/>
        </authorList>
    </citation>
    <scope>NUCLEOTIDE SEQUENCE [LARGE SCALE GENOMIC DNA]</scope>
    <source>
        <strain evidence="2 3">MIT 04-9362</strain>
    </source>
</reference>
<dbReference type="OrthoDB" id="5459053at2"/>
<dbReference type="PANTHER" id="PTHR35531">
    <property type="entry name" value="INNER MEMBRANE PROTEIN YBCI-RELATED"/>
    <property type="match status" value="1"/>
</dbReference>
<sequence>MIFKTHMAFAVNVALLLDINNILVFGQETSRSIFYLILLFGSVFPDIDEPNSFIGKKFPGISHFLCFSLGHRGFTHFLAFPILFFIVLSFFIENMEYVFAFCLGIFLHQVGDMLTNSGIKNYFYPIPFLKRIERAVLLPKSLRFSTGMLFEKVVFLPLMIVILLFLGYRAGVLYV</sequence>
<evidence type="ECO:0008006" key="4">
    <source>
        <dbReference type="Google" id="ProtNLM"/>
    </source>
</evidence>
<evidence type="ECO:0000313" key="3">
    <source>
        <dbReference type="Proteomes" id="UP000256695"/>
    </source>
</evidence>
<dbReference type="Proteomes" id="UP000256695">
    <property type="component" value="Unassembled WGS sequence"/>
</dbReference>
<protein>
    <recommendedName>
        <fullName evidence="4">Metal-dependent hydrolase</fullName>
    </recommendedName>
</protein>
<dbReference type="AlphaFoldDB" id="A0A3D8J554"/>
<accession>A0A3D8J554</accession>
<keyword evidence="1" id="KW-0812">Transmembrane</keyword>
<dbReference type="PANTHER" id="PTHR35531:SF1">
    <property type="entry name" value="INNER MEMBRANE PROTEIN YBCI-RELATED"/>
    <property type="match status" value="1"/>
</dbReference>
<feature type="transmembrane region" description="Helical" evidence="1">
    <location>
        <begin position="69"/>
        <end position="91"/>
    </location>
</feature>
<gene>
    <name evidence="2" type="ORF">CQA57_07085</name>
</gene>
<evidence type="ECO:0000256" key="1">
    <source>
        <dbReference type="SAM" id="Phobius"/>
    </source>
</evidence>
<feature type="transmembrane region" description="Helical" evidence="1">
    <location>
        <begin position="97"/>
        <end position="115"/>
    </location>
</feature>
<keyword evidence="1" id="KW-1133">Transmembrane helix</keyword>
<dbReference type="Pfam" id="PF04307">
    <property type="entry name" value="YdjM"/>
    <property type="match status" value="1"/>
</dbReference>
<organism evidence="2 3">
    <name type="scientific">Helicobacter anseris</name>
    <dbReference type="NCBI Taxonomy" id="375926"/>
    <lineage>
        <taxon>Bacteria</taxon>
        <taxon>Pseudomonadati</taxon>
        <taxon>Campylobacterota</taxon>
        <taxon>Epsilonproteobacteria</taxon>
        <taxon>Campylobacterales</taxon>
        <taxon>Helicobacteraceae</taxon>
        <taxon>Helicobacter</taxon>
    </lineage>
</organism>
<comment type="caution">
    <text evidence="2">The sequence shown here is derived from an EMBL/GenBank/DDBJ whole genome shotgun (WGS) entry which is preliminary data.</text>
</comment>
<keyword evidence="3" id="KW-1185">Reference proteome</keyword>
<keyword evidence="1" id="KW-0472">Membrane</keyword>